<dbReference type="InterPro" id="IPR003170">
    <property type="entry name" value="MurB"/>
</dbReference>
<dbReference type="GO" id="GO:0051301">
    <property type="term" value="P:cell division"/>
    <property type="evidence" value="ECO:0007669"/>
    <property type="project" value="UniProtKB-KW"/>
</dbReference>
<keyword evidence="10 17" id="KW-0521">NADP</keyword>
<dbReference type="InterPro" id="IPR016169">
    <property type="entry name" value="FAD-bd_PCMH_sub2"/>
</dbReference>
<comment type="cofactor">
    <cofactor evidence="1 17">
        <name>FAD</name>
        <dbReference type="ChEBI" id="CHEBI:57692"/>
    </cofactor>
</comment>
<evidence type="ECO:0000256" key="7">
    <source>
        <dbReference type="ARBA" id="ARBA00022618"/>
    </source>
</evidence>
<sequence length="348" mass="36385">MAEAPALRDRTTLRLGGPARRWVTATTEAELVEAVRAADDAGEPVLVLGGGSNLVVADEGFAGTVVEVATRGIRSDVEDDDPTCGGAMVTVAAGESWDAFVATAVERGWVGVEALSGIPGSVGATPIQNVGAYGQDVSQTIAQVRAWDRRERTFRTFAHAECDFGYRHSRFKSDPGRHVVVSVTFQLRQGSLGAPVAYAELARALGVETGQRAPLAEVRAAVLALRGGKGMVLDAGDHDTWSAGSFFTNPVLDAADVPEGAPAWPQPDGTVKTSAAWLIEHAGLPKGWGAEVTGGRATLSTKHTLALTNRGGATTADLLGLARAVQERVDQRFGVRLVNEPVLVGCTL</sequence>
<evidence type="ECO:0000256" key="5">
    <source>
        <dbReference type="ARBA" id="ARBA00010485"/>
    </source>
</evidence>
<evidence type="ECO:0000313" key="20">
    <source>
        <dbReference type="Proteomes" id="UP000537326"/>
    </source>
</evidence>
<feature type="domain" description="FAD-binding PCMH-type" evidence="18">
    <location>
        <begin position="15"/>
        <end position="190"/>
    </location>
</feature>
<dbReference type="PROSITE" id="PS51387">
    <property type="entry name" value="FAD_PCMH"/>
    <property type="match status" value="1"/>
</dbReference>
<evidence type="ECO:0000313" key="19">
    <source>
        <dbReference type="EMBL" id="NYI08778.1"/>
    </source>
</evidence>
<evidence type="ECO:0000256" key="15">
    <source>
        <dbReference type="ARBA" id="ARBA00023316"/>
    </source>
</evidence>
<dbReference type="InterPro" id="IPR006094">
    <property type="entry name" value="Oxid_FAD_bind_N"/>
</dbReference>
<evidence type="ECO:0000256" key="1">
    <source>
        <dbReference type="ARBA" id="ARBA00001974"/>
    </source>
</evidence>
<evidence type="ECO:0000256" key="13">
    <source>
        <dbReference type="ARBA" id="ARBA00023002"/>
    </source>
</evidence>
<dbReference type="PANTHER" id="PTHR21071">
    <property type="entry name" value="UDP-N-ACETYLENOLPYRUVOYLGLUCOSAMINE REDUCTASE"/>
    <property type="match status" value="1"/>
</dbReference>
<dbReference type="NCBIfam" id="NF010478">
    <property type="entry name" value="PRK13903.1"/>
    <property type="match status" value="1"/>
</dbReference>
<keyword evidence="7 17" id="KW-0132">Cell division</keyword>
<comment type="pathway">
    <text evidence="4 17">Cell wall biogenesis; peptidoglycan biosynthesis.</text>
</comment>
<comment type="similarity">
    <text evidence="5 17">Belongs to the MurB family.</text>
</comment>
<keyword evidence="6 17" id="KW-0963">Cytoplasm</keyword>
<dbReference type="HAMAP" id="MF_00037">
    <property type="entry name" value="MurB"/>
    <property type="match status" value="1"/>
</dbReference>
<dbReference type="Pfam" id="PF01565">
    <property type="entry name" value="FAD_binding_4"/>
    <property type="match status" value="1"/>
</dbReference>
<dbReference type="InterPro" id="IPR011601">
    <property type="entry name" value="MurB_C"/>
</dbReference>
<evidence type="ECO:0000256" key="12">
    <source>
        <dbReference type="ARBA" id="ARBA00022984"/>
    </source>
</evidence>
<feature type="active site" description="Proton donor" evidence="17">
    <location>
        <position position="245"/>
    </location>
</feature>
<dbReference type="Gene3D" id="3.30.43.10">
    <property type="entry name" value="Uridine Diphospho-n-acetylenolpyruvylglucosamine Reductase, domain 2"/>
    <property type="match status" value="1"/>
</dbReference>
<evidence type="ECO:0000256" key="11">
    <source>
        <dbReference type="ARBA" id="ARBA00022960"/>
    </source>
</evidence>
<keyword evidence="15 17" id="KW-0961">Cell wall biogenesis/degradation</keyword>
<evidence type="ECO:0000259" key="18">
    <source>
        <dbReference type="PROSITE" id="PS51387"/>
    </source>
</evidence>
<keyword evidence="12 17" id="KW-0573">Peptidoglycan synthesis</keyword>
<evidence type="ECO:0000256" key="14">
    <source>
        <dbReference type="ARBA" id="ARBA00023306"/>
    </source>
</evidence>
<dbReference type="Pfam" id="PF02873">
    <property type="entry name" value="MurB_C"/>
    <property type="match status" value="1"/>
</dbReference>
<dbReference type="InterPro" id="IPR036318">
    <property type="entry name" value="FAD-bd_PCMH-like_sf"/>
</dbReference>
<dbReference type="InterPro" id="IPR016166">
    <property type="entry name" value="FAD-bd_PCMH"/>
</dbReference>
<dbReference type="RefSeq" id="WP_179529842.1">
    <property type="nucleotide sequence ID" value="NZ_BAAAPP010000002.1"/>
</dbReference>
<keyword evidence="14 17" id="KW-0131">Cell cycle</keyword>
<evidence type="ECO:0000256" key="17">
    <source>
        <dbReference type="HAMAP-Rule" id="MF_00037"/>
    </source>
</evidence>
<dbReference type="SUPFAM" id="SSF56176">
    <property type="entry name" value="FAD-binding/transporter-associated domain-like"/>
    <property type="match status" value="1"/>
</dbReference>
<dbReference type="GO" id="GO:0071949">
    <property type="term" value="F:FAD binding"/>
    <property type="evidence" value="ECO:0007669"/>
    <property type="project" value="InterPro"/>
</dbReference>
<dbReference type="GO" id="GO:0008762">
    <property type="term" value="F:UDP-N-acetylmuramate dehydrogenase activity"/>
    <property type="evidence" value="ECO:0007669"/>
    <property type="project" value="UniProtKB-UniRule"/>
</dbReference>
<evidence type="ECO:0000256" key="9">
    <source>
        <dbReference type="ARBA" id="ARBA00022827"/>
    </source>
</evidence>
<dbReference type="SUPFAM" id="SSF56194">
    <property type="entry name" value="Uridine diphospho-N-Acetylenolpyruvylglucosamine reductase, MurB, C-terminal domain"/>
    <property type="match status" value="1"/>
</dbReference>
<protein>
    <recommendedName>
        <fullName evidence="17">UDP-N-acetylenolpyruvoylglucosamine reductase</fullName>
        <ecNumber evidence="17">1.3.1.98</ecNumber>
    </recommendedName>
    <alternativeName>
        <fullName evidence="17">UDP-N-acetylmuramate dehydrogenase</fullName>
    </alternativeName>
</protein>
<dbReference type="Proteomes" id="UP000537326">
    <property type="component" value="Unassembled WGS sequence"/>
</dbReference>
<keyword evidence="9 17" id="KW-0274">FAD</keyword>
<evidence type="ECO:0000256" key="16">
    <source>
        <dbReference type="ARBA" id="ARBA00048914"/>
    </source>
</evidence>
<dbReference type="Gene3D" id="3.30.465.10">
    <property type="match status" value="1"/>
</dbReference>
<evidence type="ECO:0000256" key="8">
    <source>
        <dbReference type="ARBA" id="ARBA00022630"/>
    </source>
</evidence>
<comment type="caution">
    <text evidence="19">The sequence shown here is derived from an EMBL/GenBank/DDBJ whole genome shotgun (WGS) entry which is preliminary data.</text>
</comment>
<dbReference type="AlphaFoldDB" id="A0A7Y9YAS2"/>
<keyword evidence="8 17" id="KW-0285">Flavoprotein</keyword>
<feature type="active site" evidence="17">
    <location>
        <position position="340"/>
    </location>
</feature>
<dbReference type="EC" id="1.3.1.98" evidence="17"/>
<name>A0A7Y9YAS2_9ACTN</name>
<dbReference type="GO" id="GO:0009252">
    <property type="term" value="P:peptidoglycan biosynthetic process"/>
    <property type="evidence" value="ECO:0007669"/>
    <property type="project" value="UniProtKB-UniRule"/>
</dbReference>
<feature type="active site" evidence="17">
    <location>
        <position position="167"/>
    </location>
</feature>
<dbReference type="InterPro" id="IPR036635">
    <property type="entry name" value="MurB_C_sf"/>
</dbReference>
<keyword evidence="11 17" id="KW-0133">Cell shape</keyword>
<dbReference type="UniPathway" id="UPA00219"/>
<keyword evidence="13 17" id="KW-0560">Oxidoreductase</keyword>
<dbReference type="InterPro" id="IPR016167">
    <property type="entry name" value="FAD-bd_PCMH_sub1"/>
</dbReference>
<dbReference type="EMBL" id="JACBZI010000001">
    <property type="protein sequence ID" value="NYI08778.1"/>
    <property type="molecule type" value="Genomic_DNA"/>
</dbReference>
<dbReference type="GO" id="GO:0071555">
    <property type="term" value="P:cell wall organization"/>
    <property type="evidence" value="ECO:0007669"/>
    <property type="project" value="UniProtKB-KW"/>
</dbReference>
<organism evidence="19 20">
    <name type="scientific">Nocardioides marinus</name>
    <dbReference type="NCBI Taxonomy" id="374514"/>
    <lineage>
        <taxon>Bacteria</taxon>
        <taxon>Bacillati</taxon>
        <taxon>Actinomycetota</taxon>
        <taxon>Actinomycetes</taxon>
        <taxon>Propionibacteriales</taxon>
        <taxon>Nocardioidaceae</taxon>
        <taxon>Nocardioides</taxon>
    </lineage>
</organism>
<evidence type="ECO:0000256" key="4">
    <source>
        <dbReference type="ARBA" id="ARBA00004752"/>
    </source>
</evidence>
<keyword evidence="20" id="KW-1185">Reference proteome</keyword>
<dbReference type="PANTHER" id="PTHR21071:SF4">
    <property type="entry name" value="UDP-N-ACETYLENOLPYRUVOYLGLUCOSAMINE REDUCTASE"/>
    <property type="match status" value="1"/>
</dbReference>
<evidence type="ECO:0000256" key="6">
    <source>
        <dbReference type="ARBA" id="ARBA00022490"/>
    </source>
</evidence>
<evidence type="ECO:0000256" key="10">
    <source>
        <dbReference type="ARBA" id="ARBA00022857"/>
    </source>
</evidence>
<comment type="function">
    <text evidence="2 17">Cell wall formation.</text>
</comment>
<evidence type="ECO:0000256" key="3">
    <source>
        <dbReference type="ARBA" id="ARBA00004496"/>
    </source>
</evidence>
<proteinExistence type="inferred from homology"/>
<dbReference type="Gene3D" id="3.90.78.10">
    <property type="entry name" value="UDP-N-acetylenolpyruvoylglucosamine reductase, C-terminal domain"/>
    <property type="match status" value="1"/>
</dbReference>
<comment type="catalytic activity">
    <reaction evidence="16 17">
        <text>UDP-N-acetyl-alpha-D-muramate + NADP(+) = UDP-N-acetyl-3-O-(1-carboxyvinyl)-alpha-D-glucosamine + NADPH + H(+)</text>
        <dbReference type="Rhea" id="RHEA:12248"/>
        <dbReference type="ChEBI" id="CHEBI:15378"/>
        <dbReference type="ChEBI" id="CHEBI:57783"/>
        <dbReference type="ChEBI" id="CHEBI:58349"/>
        <dbReference type="ChEBI" id="CHEBI:68483"/>
        <dbReference type="ChEBI" id="CHEBI:70757"/>
        <dbReference type="EC" id="1.3.1.98"/>
    </reaction>
</comment>
<comment type="subcellular location">
    <subcellularLocation>
        <location evidence="3 17">Cytoplasm</location>
    </subcellularLocation>
</comment>
<gene>
    <name evidence="17" type="primary">murB</name>
    <name evidence="19" type="ORF">BKA05_000293</name>
</gene>
<accession>A0A7Y9YAS2</accession>
<evidence type="ECO:0000256" key="2">
    <source>
        <dbReference type="ARBA" id="ARBA00003921"/>
    </source>
</evidence>
<dbReference type="GO" id="GO:0005829">
    <property type="term" value="C:cytosol"/>
    <property type="evidence" value="ECO:0007669"/>
    <property type="project" value="TreeGrafter"/>
</dbReference>
<reference evidence="19 20" key="1">
    <citation type="submission" date="2020-07" db="EMBL/GenBank/DDBJ databases">
        <title>Sequencing the genomes of 1000 actinobacteria strains.</title>
        <authorList>
            <person name="Klenk H.-P."/>
        </authorList>
    </citation>
    <scope>NUCLEOTIDE SEQUENCE [LARGE SCALE GENOMIC DNA]</scope>
    <source>
        <strain evidence="19 20">DSM 18248</strain>
    </source>
</reference>
<dbReference type="GO" id="GO:0008360">
    <property type="term" value="P:regulation of cell shape"/>
    <property type="evidence" value="ECO:0007669"/>
    <property type="project" value="UniProtKB-KW"/>
</dbReference>